<dbReference type="InterPro" id="IPR013087">
    <property type="entry name" value="Znf_C2H2_type"/>
</dbReference>
<feature type="compositionally biased region" description="Basic residues" evidence="2">
    <location>
        <begin position="107"/>
        <end position="117"/>
    </location>
</feature>
<keyword evidence="1" id="KW-0862">Zinc</keyword>
<dbReference type="Proteomes" id="UP000324222">
    <property type="component" value="Unassembled WGS sequence"/>
</dbReference>
<name>A0A5B7FT73_PORTR</name>
<dbReference type="GO" id="GO:0008270">
    <property type="term" value="F:zinc ion binding"/>
    <property type="evidence" value="ECO:0007669"/>
    <property type="project" value="UniProtKB-KW"/>
</dbReference>
<reference evidence="4 5" key="1">
    <citation type="submission" date="2019-05" db="EMBL/GenBank/DDBJ databases">
        <title>Another draft genome of Portunus trituberculatus and its Hox gene families provides insights of decapod evolution.</title>
        <authorList>
            <person name="Jeong J.-H."/>
            <person name="Song I."/>
            <person name="Kim S."/>
            <person name="Choi T."/>
            <person name="Kim D."/>
            <person name="Ryu S."/>
            <person name="Kim W."/>
        </authorList>
    </citation>
    <scope>NUCLEOTIDE SEQUENCE [LARGE SCALE GENOMIC DNA]</scope>
    <source>
        <tissue evidence="4">Muscle</tissue>
    </source>
</reference>
<feature type="compositionally biased region" description="Basic residues" evidence="2">
    <location>
        <begin position="576"/>
        <end position="588"/>
    </location>
</feature>
<feature type="compositionally biased region" description="Polar residues" evidence="2">
    <location>
        <begin position="306"/>
        <end position="319"/>
    </location>
</feature>
<dbReference type="PROSITE" id="PS00028">
    <property type="entry name" value="ZINC_FINGER_C2H2_1"/>
    <property type="match status" value="1"/>
</dbReference>
<feature type="region of interest" description="Disordered" evidence="2">
    <location>
        <begin position="56"/>
        <end position="127"/>
    </location>
</feature>
<feature type="compositionally biased region" description="Polar residues" evidence="2">
    <location>
        <begin position="80"/>
        <end position="91"/>
    </location>
</feature>
<evidence type="ECO:0000256" key="2">
    <source>
        <dbReference type="SAM" id="MobiDB-lite"/>
    </source>
</evidence>
<dbReference type="OrthoDB" id="6351333at2759"/>
<protein>
    <recommendedName>
        <fullName evidence="3">C2H2-type domain-containing protein</fullName>
    </recommendedName>
</protein>
<sequence length="686" mass="74903">MVDWGLAGRGEMHVRRMHAAARHPSRLPPPAASATTATMLQEDEVELNAMDFVETEYKSDAGEGEPGRPGVKRKKVRSKPQGSQGRGNSASRPMGEVEPPGEEGKAAHKRRKRKHTQRPREQSSGAANMGLYPYAAFLKKLCDKVGSSHGCSESLPARIFNQLRHTEVHYPYASLLQALHRHAGVGPGAASSPSTVRDQPPSTLEVARVMRNLRYPTGPPRGSSREDGEDPVAPFSAVLMAMVMKEQLHSQAPGGPGLSVGGIGEILRKEMPHSQKDDPPPSELSSASLLQKLSLSAERDLEAARGSSTRGKAQQAPTWTSTESSQSEEEDLDWRPTHWLAKKVSKDAAAPVKRKSNRRKSSSCDLEVEQPKTSQGDLDAPTQGEVRAGLQQCSGAARAKLLQFIMSRQQQTPDKRGKRARKRAKVTRINTKVARVKGKRKHSSAADEACDTIWVANGILEGQTTATEEEANHAAAGEPQSLLKEYLLKPAGEEVIPSENCDIPKLESNFLFSRLLQNFKSLAESNQVEEPSKKSSDCSRGPSILRGMLAATTPAPEQEHKFSPSDHNTSSSSSEHHHHHHHHQHTQKQKQQAGTPPPLGEPPLRVKLEEEIKVECEDEIVCKVECEEDSFECQVCHLQFSSLTDLSNHQVLFHCSEEPQAPASHRLLGCSVEGLGGGVMQGKQPA</sequence>
<organism evidence="4 5">
    <name type="scientific">Portunus trituberculatus</name>
    <name type="common">Swimming crab</name>
    <name type="synonym">Neptunus trituberculatus</name>
    <dbReference type="NCBI Taxonomy" id="210409"/>
    <lineage>
        <taxon>Eukaryota</taxon>
        <taxon>Metazoa</taxon>
        <taxon>Ecdysozoa</taxon>
        <taxon>Arthropoda</taxon>
        <taxon>Crustacea</taxon>
        <taxon>Multicrustacea</taxon>
        <taxon>Malacostraca</taxon>
        <taxon>Eumalacostraca</taxon>
        <taxon>Eucarida</taxon>
        <taxon>Decapoda</taxon>
        <taxon>Pleocyemata</taxon>
        <taxon>Brachyura</taxon>
        <taxon>Eubrachyura</taxon>
        <taxon>Portunoidea</taxon>
        <taxon>Portunidae</taxon>
        <taxon>Portuninae</taxon>
        <taxon>Portunus</taxon>
    </lineage>
</organism>
<keyword evidence="1" id="KW-0863">Zinc-finger</keyword>
<evidence type="ECO:0000259" key="3">
    <source>
        <dbReference type="PROSITE" id="PS50157"/>
    </source>
</evidence>
<accession>A0A5B7FT73</accession>
<feature type="region of interest" description="Disordered" evidence="2">
    <location>
        <begin position="524"/>
        <end position="543"/>
    </location>
</feature>
<evidence type="ECO:0000256" key="1">
    <source>
        <dbReference type="PROSITE-ProRule" id="PRU00042"/>
    </source>
</evidence>
<keyword evidence="5" id="KW-1185">Reference proteome</keyword>
<dbReference type="AlphaFoldDB" id="A0A5B7FT73"/>
<gene>
    <name evidence="4" type="ORF">E2C01_042011</name>
</gene>
<feature type="region of interest" description="Disordered" evidence="2">
    <location>
        <begin position="299"/>
        <end position="382"/>
    </location>
</feature>
<feature type="region of interest" description="Disordered" evidence="2">
    <location>
        <begin position="553"/>
        <end position="603"/>
    </location>
</feature>
<feature type="compositionally biased region" description="Basic residues" evidence="2">
    <location>
        <begin position="352"/>
        <end position="361"/>
    </location>
</feature>
<comment type="caution">
    <text evidence="4">The sequence shown here is derived from an EMBL/GenBank/DDBJ whole genome shotgun (WGS) entry which is preliminary data.</text>
</comment>
<dbReference type="PROSITE" id="PS50157">
    <property type="entry name" value="ZINC_FINGER_C2H2_2"/>
    <property type="match status" value="1"/>
</dbReference>
<feature type="domain" description="C2H2-type" evidence="3">
    <location>
        <begin position="631"/>
        <end position="659"/>
    </location>
</feature>
<proteinExistence type="predicted"/>
<evidence type="ECO:0000313" key="5">
    <source>
        <dbReference type="Proteomes" id="UP000324222"/>
    </source>
</evidence>
<dbReference type="EMBL" id="VSRR010008182">
    <property type="protein sequence ID" value="MPC48243.1"/>
    <property type="molecule type" value="Genomic_DNA"/>
</dbReference>
<keyword evidence="1" id="KW-0479">Metal-binding</keyword>
<evidence type="ECO:0000313" key="4">
    <source>
        <dbReference type="EMBL" id="MPC48243.1"/>
    </source>
</evidence>